<dbReference type="PROSITE" id="PS51094">
    <property type="entry name" value="PTS_EIIA_TYPE_2"/>
    <property type="match status" value="1"/>
</dbReference>
<reference evidence="12 13" key="1">
    <citation type="submission" date="2019-07" db="EMBL/GenBank/DDBJ databases">
        <title>Whole genome shotgun sequence of Lactobacillus rapi NBRC 109618.</title>
        <authorList>
            <person name="Hosoyama A."/>
            <person name="Uohara A."/>
            <person name="Ohji S."/>
            <person name="Ichikawa N."/>
        </authorList>
    </citation>
    <scope>NUCLEOTIDE SEQUENCE [LARGE SCALE GENOMIC DNA]</scope>
    <source>
        <strain evidence="12 13">NBRC 109618</strain>
    </source>
</reference>
<evidence type="ECO:0000313" key="12">
    <source>
        <dbReference type="EMBL" id="GEP73086.1"/>
    </source>
</evidence>
<dbReference type="CDD" id="cd00211">
    <property type="entry name" value="PTS_IIA_fru"/>
    <property type="match status" value="1"/>
</dbReference>
<dbReference type="PANTHER" id="PTHR36203:SF1">
    <property type="entry name" value="ASCORBATE-SPECIFIC PTS SYSTEM EIIA COMPONENT"/>
    <property type="match status" value="1"/>
</dbReference>
<evidence type="ECO:0000256" key="5">
    <source>
        <dbReference type="ARBA" id="ARBA00022679"/>
    </source>
</evidence>
<keyword evidence="3" id="KW-0963">Cytoplasm</keyword>
<comment type="caution">
    <text evidence="12">The sequence shown here is derived from an EMBL/GenBank/DDBJ whole genome shotgun (WGS) entry which is preliminary data.</text>
</comment>
<keyword evidence="4" id="KW-0597">Phosphoprotein</keyword>
<evidence type="ECO:0000256" key="8">
    <source>
        <dbReference type="ARBA" id="ARBA00037387"/>
    </source>
</evidence>
<comment type="subcellular location">
    <subcellularLocation>
        <location evidence="1">Cytoplasm</location>
    </subcellularLocation>
</comment>
<dbReference type="GO" id="GO:0005737">
    <property type="term" value="C:cytoplasm"/>
    <property type="evidence" value="ECO:0007669"/>
    <property type="project" value="UniProtKB-SubCell"/>
</dbReference>
<evidence type="ECO:0000256" key="7">
    <source>
        <dbReference type="ARBA" id="ARBA00022777"/>
    </source>
</evidence>
<dbReference type="Gene3D" id="3.40.930.10">
    <property type="entry name" value="Mannitol-specific EII, Chain A"/>
    <property type="match status" value="1"/>
</dbReference>
<accession>A0A512PPF0</accession>
<dbReference type="AlphaFoldDB" id="A0A512PPF0"/>
<gene>
    <name evidence="12" type="ORF">LRA02_19540</name>
</gene>
<dbReference type="InterPro" id="IPR016152">
    <property type="entry name" value="PTrfase/Anion_transptr"/>
</dbReference>
<organism evidence="12 13">
    <name type="scientific">Lentilactobacillus rapi</name>
    <dbReference type="NCBI Taxonomy" id="481723"/>
    <lineage>
        <taxon>Bacteria</taxon>
        <taxon>Bacillati</taxon>
        <taxon>Bacillota</taxon>
        <taxon>Bacilli</taxon>
        <taxon>Lactobacillales</taxon>
        <taxon>Lactobacillaceae</taxon>
        <taxon>Lentilactobacillus</taxon>
    </lineage>
</organism>
<evidence type="ECO:0000256" key="6">
    <source>
        <dbReference type="ARBA" id="ARBA00022683"/>
    </source>
</evidence>
<evidence type="ECO:0000256" key="1">
    <source>
        <dbReference type="ARBA" id="ARBA00004496"/>
    </source>
</evidence>
<dbReference type="GO" id="GO:0009401">
    <property type="term" value="P:phosphoenolpyruvate-dependent sugar phosphotransferase system"/>
    <property type="evidence" value="ECO:0007669"/>
    <property type="project" value="UniProtKB-KW"/>
</dbReference>
<name>A0A512PPF0_9LACO</name>
<dbReference type="OrthoDB" id="369398at2"/>
<evidence type="ECO:0000256" key="10">
    <source>
        <dbReference type="ARBA" id="ARBA00042072"/>
    </source>
</evidence>
<protein>
    <recommendedName>
        <fullName evidence="9">Ascorbate-specific PTS system EIIA component</fullName>
    </recommendedName>
    <alternativeName>
        <fullName evidence="10">Ascorbate-specific phosphotransferase enzyme IIA component</fullName>
    </alternativeName>
</protein>
<dbReference type="EMBL" id="BKAM01000049">
    <property type="protein sequence ID" value="GEP73086.1"/>
    <property type="molecule type" value="Genomic_DNA"/>
</dbReference>
<feature type="domain" description="PTS EIIA type-2" evidence="11">
    <location>
        <begin position="5"/>
        <end position="148"/>
    </location>
</feature>
<evidence type="ECO:0000313" key="13">
    <source>
        <dbReference type="Proteomes" id="UP000321569"/>
    </source>
</evidence>
<dbReference type="InterPro" id="IPR051351">
    <property type="entry name" value="Ascorbate-PTS_EIIA_comp"/>
</dbReference>
<evidence type="ECO:0000259" key="11">
    <source>
        <dbReference type="PROSITE" id="PS51094"/>
    </source>
</evidence>
<dbReference type="PANTHER" id="PTHR36203">
    <property type="entry name" value="ASCORBATE-SPECIFIC PTS SYSTEM EIIA COMPONENT"/>
    <property type="match status" value="1"/>
</dbReference>
<evidence type="ECO:0000256" key="2">
    <source>
        <dbReference type="ARBA" id="ARBA00022448"/>
    </source>
</evidence>
<keyword evidence="2" id="KW-0813">Transport</keyword>
<dbReference type="GO" id="GO:0016301">
    <property type="term" value="F:kinase activity"/>
    <property type="evidence" value="ECO:0007669"/>
    <property type="project" value="UniProtKB-KW"/>
</dbReference>
<dbReference type="SUPFAM" id="SSF55804">
    <property type="entry name" value="Phoshotransferase/anion transport protein"/>
    <property type="match status" value="1"/>
</dbReference>
<sequence>MSDTLEITPQEIQLNATASNWEDAIKVASKPLVDSNRITDAYVNNMIESVKKLGPYIVIAPGLALGHARPSEAVKETSFAITTFQNGIKFGNKDNDPVDLVVILASTSDTAHLSLLQKIVTFLNDSKNLDTLRGATTHADAVLIANKINGGNQHESS</sequence>
<keyword evidence="6" id="KW-0598">Phosphotransferase system</keyword>
<proteinExistence type="predicted"/>
<dbReference type="STRING" id="1423795.FD12_GL001680"/>
<evidence type="ECO:0000256" key="9">
    <source>
        <dbReference type="ARBA" id="ARBA00041175"/>
    </source>
</evidence>
<dbReference type="Proteomes" id="UP000321569">
    <property type="component" value="Unassembled WGS sequence"/>
</dbReference>
<keyword evidence="5" id="KW-0808">Transferase</keyword>
<evidence type="ECO:0000256" key="3">
    <source>
        <dbReference type="ARBA" id="ARBA00022490"/>
    </source>
</evidence>
<dbReference type="InterPro" id="IPR002178">
    <property type="entry name" value="PTS_EIIA_type-2_dom"/>
</dbReference>
<comment type="function">
    <text evidence="8">The phosphoenolpyruvate-dependent sugar phosphotransferase system (sugar PTS), a major carbohydrate active transport system, catalyzes the phosphorylation of incoming sugar substrates concomitantly with their translocation across the cell membrane. The enzyme II UlaABC PTS system is involved in ascorbate transport.</text>
</comment>
<keyword evidence="7" id="KW-0418">Kinase</keyword>
<dbReference type="Pfam" id="PF00359">
    <property type="entry name" value="PTS_EIIA_2"/>
    <property type="match status" value="1"/>
</dbReference>
<dbReference type="RefSeq" id="WP_054746942.1">
    <property type="nucleotide sequence ID" value="NZ_BKAM01000049.1"/>
</dbReference>
<evidence type="ECO:0000256" key="4">
    <source>
        <dbReference type="ARBA" id="ARBA00022553"/>
    </source>
</evidence>